<dbReference type="PANTHER" id="PTHR45987">
    <property type="entry name" value="39S RIBOSOMAL PROTEIN L12"/>
    <property type="match status" value="1"/>
</dbReference>
<dbReference type="Gene3D" id="1.20.5.710">
    <property type="entry name" value="Single helix bin"/>
    <property type="match status" value="1"/>
</dbReference>
<dbReference type="PANTHER" id="PTHR45987:SF4">
    <property type="entry name" value="LARGE RIBOSOMAL SUBUNIT PROTEIN BL12M"/>
    <property type="match status" value="1"/>
</dbReference>
<feature type="domain" description="Large ribosomal subunit protein bL12 C-terminal" evidence="5">
    <location>
        <begin position="106"/>
        <end position="171"/>
    </location>
</feature>
<evidence type="ECO:0000256" key="4">
    <source>
        <dbReference type="SAM" id="MobiDB-lite"/>
    </source>
</evidence>
<evidence type="ECO:0000256" key="2">
    <source>
        <dbReference type="ARBA" id="ARBA00022980"/>
    </source>
</evidence>
<dbReference type="InterPro" id="IPR000206">
    <property type="entry name" value="Ribosomal_bL12"/>
</dbReference>
<reference evidence="7" key="1">
    <citation type="submission" date="2018-06" db="EMBL/GenBank/DDBJ databases">
        <authorList>
            <person name="Zhirakovskaya E."/>
        </authorList>
    </citation>
    <scope>NUCLEOTIDE SEQUENCE</scope>
</reference>
<evidence type="ECO:0000256" key="3">
    <source>
        <dbReference type="ARBA" id="ARBA00023274"/>
    </source>
</evidence>
<protein>
    <submittedName>
        <fullName evidence="7">LSU ribosomal protein L7p/L12p (P1/P2)</fullName>
    </submittedName>
</protein>
<dbReference type="NCBIfam" id="TIGR00855">
    <property type="entry name" value="L12"/>
    <property type="match status" value="1"/>
</dbReference>
<keyword evidence="2 7" id="KW-0689">Ribosomal protein</keyword>
<dbReference type="HAMAP" id="MF_00368">
    <property type="entry name" value="Ribosomal_bL12"/>
    <property type="match status" value="1"/>
</dbReference>
<dbReference type="Pfam" id="PF00542">
    <property type="entry name" value="Ribosomal_L12"/>
    <property type="match status" value="1"/>
</dbReference>
<evidence type="ECO:0000256" key="1">
    <source>
        <dbReference type="ARBA" id="ARBA00007197"/>
    </source>
</evidence>
<evidence type="ECO:0000259" key="6">
    <source>
        <dbReference type="Pfam" id="PF16320"/>
    </source>
</evidence>
<evidence type="ECO:0000313" key="7">
    <source>
        <dbReference type="EMBL" id="VAW32306.1"/>
    </source>
</evidence>
<dbReference type="SUPFAM" id="SSF48300">
    <property type="entry name" value="Ribosomal protein L7/12, oligomerisation (N-terminal) domain"/>
    <property type="match status" value="1"/>
</dbReference>
<dbReference type="AlphaFoldDB" id="A0A3B0VJM6"/>
<dbReference type="Pfam" id="PF16320">
    <property type="entry name" value="Ribosomal_L12_N"/>
    <property type="match status" value="1"/>
</dbReference>
<keyword evidence="3" id="KW-0687">Ribonucleoprotein</keyword>
<accession>A0A3B0VJM6</accession>
<dbReference type="InterPro" id="IPR014719">
    <property type="entry name" value="Ribosomal_bL12_C/ClpS-like"/>
</dbReference>
<dbReference type="InterPro" id="IPR008932">
    <property type="entry name" value="Ribosomal_bL12_oligo"/>
</dbReference>
<comment type="similarity">
    <text evidence="1">Belongs to the bacterial ribosomal protein bL12 family.</text>
</comment>
<dbReference type="Gene3D" id="3.30.1390.10">
    <property type="match status" value="1"/>
</dbReference>
<dbReference type="FunFam" id="3.30.1390.10:FF:000001">
    <property type="entry name" value="50S ribosomal protein L7/L12"/>
    <property type="match status" value="1"/>
</dbReference>
<name>A0A3B0VJM6_9ZZZZ</name>
<sequence length="171" mass="18303">MSDEVKKEESTTEAPAEETTPKVEETATEAPTETKTEKAPEEETENVEVPEQFKKLVEQVETMTVLELSELVKVLEKKFGVSASAVAVAAPGATGADDAEEKSTVTVELSDIGGNKISVIKAVKEILALGLKEAKDIVDSAPSVLKEDIKKEDAEELKAKIEEAGGKVTFK</sequence>
<dbReference type="GO" id="GO:0022625">
    <property type="term" value="C:cytosolic large ribosomal subunit"/>
    <property type="evidence" value="ECO:0007669"/>
    <property type="project" value="TreeGrafter"/>
</dbReference>
<dbReference type="SUPFAM" id="SSF54736">
    <property type="entry name" value="ClpS-like"/>
    <property type="match status" value="1"/>
</dbReference>
<feature type="region of interest" description="Disordered" evidence="4">
    <location>
        <begin position="1"/>
        <end position="50"/>
    </location>
</feature>
<proteinExistence type="inferred from homology"/>
<feature type="compositionally biased region" description="Basic and acidic residues" evidence="4">
    <location>
        <begin position="1"/>
        <end position="10"/>
    </location>
</feature>
<dbReference type="InterPro" id="IPR036235">
    <property type="entry name" value="Ribosomal_bL12_oligo_N_sf"/>
</dbReference>
<feature type="domain" description="Large ribosomal subunit protein bL12 oligomerization" evidence="6">
    <location>
        <begin position="54"/>
        <end position="96"/>
    </location>
</feature>
<gene>
    <name evidence="7" type="ORF">MNBD_CPR01-223</name>
</gene>
<dbReference type="GO" id="GO:0006412">
    <property type="term" value="P:translation"/>
    <property type="evidence" value="ECO:0007669"/>
    <property type="project" value="InterPro"/>
</dbReference>
<dbReference type="EMBL" id="UOEV01000035">
    <property type="protein sequence ID" value="VAW32306.1"/>
    <property type="molecule type" value="Genomic_DNA"/>
</dbReference>
<organism evidence="7">
    <name type="scientific">hydrothermal vent metagenome</name>
    <dbReference type="NCBI Taxonomy" id="652676"/>
    <lineage>
        <taxon>unclassified sequences</taxon>
        <taxon>metagenomes</taxon>
        <taxon>ecological metagenomes</taxon>
    </lineage>
</organism>
<evidence type="ECO:0000259" key="5">
    <source>
        <dbReference type="Pfam" id="PF00542"/>
    </source>
</evidence>
<dbReference type="GO" id="GO:0003729">
    <property type="term" value="F:mRNA binding"/>
    <property type="evidence" value="ECO:0007669"/>
    <property type="project" value="TreeGrafter"/>
</dbReference>
<dbReference type="CDD" id="cd00387">
    <property type="entry name" value="Ribosomal_L7_L12"/>
    <property type="match status" value="1"/>
</dbReference>
<feature type="compositionally biased region" description="Basic and acidic residues" evidence="4">
    <location>
        <begin position="32"/>
        <end position="41"/>
    </location>
</feature>
<dbReference type="InterPro" id="IPR013823">
    <property type="entry name" value="Ribosomal_bL12_C"/>
</dbReference>
<dbReference type="GO" id="GO:0003735">
    <property type="term" value="F:structural constituent of ribosome"/>
    <property type="evidence" value="ECO:0007669"/>
    <property type="project" value="InterPro"/>
</dbReference>